<keyword evidence="6" id="KW-0406">Ion transport</keyword>
<evidence type="ECO:0000256" key="4">
    <source>
        <dbReference type="ARBA" id="ARBA00022989"/>
    </source>
</evidence>
<keyword evidence="3 10" id="KW-0812">Transmembrane</keyword>
<keyword evidence="5 10" id="KW-0472">Membrane</keyword>
<name>A0A7D4QC94_9MICO</name>
<protein>
    <recommendedName>
        <fullName evidence="10">Fluoride-specific ion channel</fullName>
    </recommendedName>
</protein>
<evidence type="ECO:0000256" key="8">
    <source>
        <dbReference type="ARBA" id="ARBA00035585"/>
    </source>
</evidence>
<keyword evidence="6" id="KW-0407">Ion channel</keyword>
<evidence type="ECO:0000256" key="6">
    <source>
        <dbReference type="ARBA" id="ARBA00023303"/>
    </source>
</evidence>
<evidence type="ECO:0000256" key="2">
    <source>
        <dbReference type="ARBA" id="ARBA00022475"/>
    </source>
</evidence>
<dbReference type="GO" id="GO:0005886">
    <property type="term" value="C:plasma membrane"/>
    <property type="evidence" value="ECO:0007669"/>
    <property type="project" value="UniProtKB-SubCell"/>
</dbReference>
<dbReference type="GO" id="GO:0034220">
    <property type="term" value="P:monoatomic ion transmembrane transport"/>
    <property type="evidence" value="ECO:0007669"/>
    <property type="project" value="UniProtKB-KW"/>
</dbReference>
<evidence type="ECO:0000256" key="1">
    <source>
        <dbReference type="ARBA" id="ARBA00004651"/>
    </source>
</evidence>
<evidence type="ECO:0000256" key="5">
    <source>
        <dbReference type="ARBA" id="ARBA00023136"/>
    </source>
</evidence>
<evidence type="ECO:0000313" key="11">
    <source>
        <dbReference type="EMBL" id="QKJ25810.1"/>
    </source>
</evidence>
<keyword evidence="12" id="KW-1185">Reference proteome</keyword>
<keyword evidence="6" id="KW-0813">Transport</keyword>
<comment type="similarity">
    <text evidence="7 10">Belongs to the fluoride channel Fluc/FEX (TC 1.A.43) family.</text>
</comment>
<reference evidence="11 12" key="1">
    <citation type="submission" date="2020-05" db="EMBL/GenBank/DDBJ databases">
        <title>Aquirufa sp. strain 15G-AUS-rot a new Aquirufa species.</title>
        <authorList>
            <person name="Pitt A."/>
            <person name="Hahn M.W."/>
        </authorList>
    </citation>
    <scope>NUCLEOTIDE SEQUENCE [LARGE SCALE GENOMIC DNA]</scope>
    <source>
        <strain evidence="11 12">15G-AUS-rot</strain>
    </source>
</reference>
<feature type="transmembrane region" description="Helical" evidence="10">
    <location>
        <begin position="92"/>
        <end position="113"/>
    </location>
</feature>
<evidence type="ECO:0000256" key="7">
    <source>
        <dbReference type="ARBA" id="ARBA00035120"/>
    </source>
</evidence>
<organism evidence="11 12">
    <name type="scientific">Aquiluna borgnonia</name>
    <dbReference type="NCBI Taxonomy" id="2499157"/>
    <lineage>
        <taxon>Bacteria</taxon>
        <taxon>Bacillati</taxon>
        <taxon>Actinomycetota</taxon>
        <taxon>Actinomycetes</taxon>
        <taxon>Micrococcales</taxon>
        <taxon>Microbacteriaceae</taxon>
        <taxon>Luna cluster</taxon>
        <taxon>Luna-1 subcluster</taxon>
        <taxon>Aquiluna</taxon>
    </lineage>
</organism>
<feature type="transmembrane region" description="Helical" evidence="10">
    <location>
        <begin position="32"/>
        <end position="53"/>
    </location>
</feature>
<evidence type="ECO:0000256" key="9">
    <source>
        <dbReference type="ARBA" id="ARBA00049940"/>
    </source>
</evidence>
<dbReference type="Proteomes" id="UP000501003">
    <property type="component" value="Chromosome"/>
</dbReference>
<evidence type="ECO:0000256" key="3">
    <source>
        <dbReference type="ARBA" id="ARBA00022692"/>
    </source>
</evidence>
<dbReference type="InterPro" id="IPR003691">
    <property type="entry name" value="FluC"/>
</dbReference>
<comment type="function">
    <text evidence="9">Fluoride-specific ion channel. Important for reducing fluoride concentration in the cell, thus reducing its toxicity.</text>
</comment>
<dbReference type="EMBL" id="CP054056">
    <property type="protein sequence ID" value="QKJ25810.1"/>
    <property type="molecule type" value="Genomic_DNA"/>
</dbReference>
<dbReference type="KEGG" id="aqg:HRU87_06560"/>
<comment type="subcellular location">
    <subcellularLocation>
        <location evidence="1">Cell membrane</location>
        <topology evidence="1">Multi-pass membrane protein</topology>
    </subcellularLocation>
</comment>
<accession>A0A7D4QC94</accession>
<proteinExistence type="inferred from homology"/>
<sequence>MDLNSLLVFILIGIAGGIGSVLRAWITQWRGFLPYGLISTNSVAAGLVGWWLAGPTLTADYSAVITVGLAGGLSTFSTLAKDSFDFYHRGRIFQAILTMVTNLIIPLAVMMLATQLR</sequence>
<gene>
    <name evidence="11" type="ORF">HRU87_06560</name>
</gene>
<dbReference type="AlphaFoldDB" id="A0A7D4QC94"/>
<evidence type="ECO:0000313" key="12">
    <source>
        <dbReference type="Proteomes" id="UP000501003"/>
    </source>
</evidence>
<feature type="transmembrane region" description="Helical" evidence="10">
    <location>
        <begin position="59"/>
        <end position="80"/>
    </location>
</feature>
<comment type="catalytic activity">
    <reaction evidence="8">
        <text>fluoride(in) = fluoride(out)</text>
        <dbReference type="Rhea" id="RHEA:76159"/>
        <dbReference type="ChEBI" id="CHEBI:17051"/>
    </reaction>
    <physiologicalReaction direction="left-to-right" evidence="8">
        <dbReference type="Rhea" id="RHEA:76160"/>
    </physiologicalReaction>
</comment>
<keyword evidence="2 10" id="KW-1003">Cell membrane</keyword>
<dbReference type="RefSeq" id="WP_173494106.1">
    <property type="nucleotide sequence ID" value="NZ_CP054056.1"/>
</dbReference>
<evidence type="ECO:0000256" key="10">
    <source>
        <dbReference type="RuleBase" id="RU004340"/>
    </source>
</evidence>
<feature type="transmembrane region" description="Helical" evidence="10">
    <location>
        <begin position="6"/>
        <end position="25"/>
    </location>
</feature>
<keyword evidence="4 10" id="KW-1133">Transmembrane helix</keyword>
<dbReference type="Pfam" id="PF02537">
    <property type="entry name" value="CRCB"/>
    <property type="match status" value="1"/>
</dbReference>